<evidence type="ECO:0000313" key="1">
    <source>
        <dbReference type="EMBL" id="GAG37712.1"/>
    </source>
</evidence>
<accession>X0XQT8</accession>
<gene>
    <name evidence="1" type="ORF">S01H1_72749</name>
</gene>
<proteinExistence type="predicted"/>
<dbReference type="AlphaFoldDB" id="X0XQT8"/>
<feature type="non-terminal residue" evidence="1">
    <location>
        <position position="1"/>
    </location>
</feature>
<name>X0XQT8_9ZZZZ</name>
<protein>
    <submittedName>
        <fullName evidence="1">Uncharacterized protein</fullName>
    </submittedName>
</protein>
<reference evidence="1" key="1">
    <citation type="journal article" date="2014" name="Front. Microbiol.">
        <title>High frequency of phylogenetically diverse reductive dehalogenase-homologous genes in deep subseafloor sedimentary metagenomes.</title>
        <authorList>
            <person name="Kawai M."/>
            <person name="Futagami T."/>
            <person name="Toyoda A."/>
            <person name="Takaki Y."/>
            <person name="Nishi S."/>
            <person name="Hori S."/>
            <person name="Arai W."/>
            <person name="Tsubouchi T."/>
            <person name="Morono Y."/>
            <person name="Uchiyama I."/>
            <person name="Ito T."/>
            <person name="Fujiyama A."/>
            <person name="Inagaki F."/>
            <person name="Takami H."/>
        </authorList>
    </citation>
    <scope>NUCLEOTIDE SEQUENCE</scope>
    <source>
        <strain evidence="1">Expedition CK06-06</strain>
    </source>
</reference>
<sequence length="36" mass="3897">FADLNGQMSVSAQITGQQSVYWKTASFWCSPQDTGG</sequence>
<comment type="caution">
    <text evidence="1">The sequence shown here is derived from an EMBL/GenBank/DDBJ whole genome shotgun (WGS) entry which is preliminary data.</text>
</comment>
<organism evidence="1">
    <name type="scientific">marine sediment metagenome</name>
    <dbReference type="NCBI Taxonomy" id="412755"/>
    <lineage>
        <taxon>unclassified sequences</taxon>
        <taxon>metagenomes</taxon>
        <taxon>ecological metagenomes</taxon>
    </lineage>
</organism>
<dbReference type="EMBL" id="BARS01048551">
    <property type="protein sequence ID" value="GAG37712.1"/>
    <property type="molecule type" value="Genomic_DNA"/>
</dbReference>